<dbReference type="Proteomes" id="UP000182762">
    <property type="component" value="Unassembled WGS sequence"/>
</dbReference>
<evidence type="ECO:0008006" key="4">
    <source>
        <dbReference type="Google" id="ProtNLM"/>
    </source>
</evidence>
<protein>
    <recommendedName>
        <fullName evidence="4">Protein YoqH</fullName>
    </recommendedName>
</protein>
<accession>A0A1I5ZMV6</accession>
<gene>
    <name evidence="2" type="ORF">SAMN02745910_02204</name>
</gene>
<feature type="chain" id="PRO_5045942404" description="Protein YoqH" evidence="1">
    <location>
        <begin position="17"/>
        <end position="154"/>
    </location>
</feature>
<dbReference type="RefSeq" id="WP_061804125.1">
    <property type="nucleotide sequence ID" value="NZ_FOXX01000004.1"/>
</dbReference>
<dbReference type="EMBL" id="FOXX01000004">
    <property type="protein sequence ID" value="SFQ57653.1"/>
    <property type="molecule type" value="Genomic_DNA"/>
</dbReference>
<evidence type="ECO:0000313" key="2">
    <source>
        <dbReference type="EMBL" id="SFQ57653.1"/>
    </source>
</evidence>
<organism evidence="2 3">
    <name type="scientific">Priestia endophytica DSM 13796</name>
    <dbReference type="NCBI Taxonomy" id="1121089"/>
    <lineage>
        <taxon>Bacteria</taxon>
        <taxon>Bacillati</taxon>
        <taxon>Bacillota</taxon>
        <taxon>Bacilli</taxon>
        <taxon>Bacillales</taxon>
        <taxon>Bacillaceae</taxon>
        <taxon>Priestia</taxon>
    </lineage>
</organism>
<evidence type="ECO:0000256" key="1">
    <source>
        <dbReference type="SAM" id="SignalP"/>
    </source>
</evidence>
<keyword evidence="3" id="KW-1185">Reference proteome</keyword>
<comment type="caution">
    <text evidence="2">The sequence shown here is derived from an EMBL/GenBank/DDBJ whole genome shotgun (WGS) entry which is preliminary data.</text>
</comment>
<feature type="signal peptide" evidence="1">
    <location>
        <begin position="1"/>
        <end position="16"/>
    </location>
</feature>
<keyword evidence="1" id="KW-0732">Signal</keyword>
<evidence type="ECO:0000313" key="3">
    <source>
        <dbReference type="Proteomes" id="UP000182762"/>
    </source>
</evidence>
<dbReference type="GeneID" id="93710862"/>
<dbReference type="Pfam" id="PF26349">
    <property type="entry name" value="YoqH"/>
    <property type="match status" value="1"/>
</dbReference>
<name>A0A1I5ZMV6_9BACI</name>
<dbReference type="InterPro" id="IPR058968">
    <property type="entry name" value="YoqH-like"/>
</dbReference>
<reference evidence="2 3" key="1">
    <citation type="submission" date="2016-10" db="EMBL/GenBank/DDBJ databases">
        <authorList>
            <person name="Varghese N."/>
            <person name="Submissions S."/>
        </authorList>
    </citation>
    <scope>NUCLEOTIDE SEQUENCE [LARGE SCALE GENOMIC DNA]</scope>
    <source>
        <strain evidence="2 3">DSM 13796</strain>
    </source>
</reference>
<proteinExistence type="predicted"/>
<sequence length="154" mass="17282">MKKLILVMFLSMIVIAYPTETNASKMPCSLTLEPVDKKLKNAKGVGLIYKVQLNPPSFARTNISILAVHLPNPSSFGNYDGYEGFSSIPNEISWRFKLYPTAEEDSPTWAGRFDLITAEMRNVKVEVRLSNSKTQKLGPAILRGNLKSCEEREE</sequence>